<accession>A0AAV8XHY9</accession>
<sequence>MIKSIIIMSGRVFKRKRGKRGYTNDGETKHPSHLRGKSIGLFYANRSRMRREEEDPSLLYDRCKEFIARKNRAVSI</sequence>
<proteinExistence type="predicted"/>
<gene>
    <name evidence="1" type="ORF">NQ314_011510</name>
</gene>
<evidence type="ECO:0000313" key="2">
    <source>
        <dbReference type="Proteomes" id="UP001162156"/>
    </source>
</evidence>
<keyword evidence="2" id="KW-1185">Reference proteome</keyword>
<dbReference type="Proteomes" id="UP001162156">
    <property type="component" value="Unassembled WGS sequence"/>
</dbReference>
<dbReference type="AlphaFoldDB" id="A0AAV8XHY9"/>
<organism evidence="1 2">
    <name type="scientific">Rhamnusium bicolor</name>
    <dbReference type="NCBI Taxonomy" id="1586634"/>
    <lineage>
        <taxon>Eukaryota</taxon>
        <taxon>Metazoa</taxon>
        <taxon>Ecdysozoa</taxon>
        <taxon>Arthropoda</taxon>
        <taxon>Hexapoda</taxon>
        <taxon>Insecta</taxon>
        <taxon>Pterygota</taxon>
        <taxon>Neoptera</taxon>
        <taxon>Endopterygota</taxon>
        <taxon>Coleoptera</taxon>
        <taxon>Polyphaga</taxon>
        <taxon>Cucujiformia</taxon>
        <taxon>Chrysomeloidea</taxon>
        <taxon>Cerambycidae</taxon>
        <taxon>Lepturinae</taxon>
        <taxon>Rhagiini</taxon>
        <taxon>Rhamnusium</taxon>
    </lineage>
</organism>
<protein>
    <submittedName>
        <fullName evidence="1">Uncharacterized protein</fullName>
    </submittedName>
</protein>
<name>A0AAV8XHY9_9CUCU</name>
<comment type="caution">
    <text evidence="1">The sequence shown here is derived from an EMBL/GenBank/DDBJ whole genome shotgun (WGS) entry which is preliminary data.</text>
</comment>
<reference evidence="1" key="1">
    <citation type="journal article" date="2023" name="Insect Mol. Biol.">
        <title>Genome sequencing provides insights into the evolution of gene families encoding plant cell wall-degrading enzymes in longhorned beetles.</title>
        <authorList>
            <person name="Shin N.R."/>
            <person name="Okamura Y."/>
            <person name="Kirsch R."/>
            <person name="Pauchet Y."/>
        </authorList>
    </citation>
    <scope>NUCLEOTIDE SEQUENCE</scope>
    <source>
        <strain evidence="1">RBIC_L_NR</strain>
    </source>
</reference>
<dbReference type="EMBL" id="JANEYF010003191">
    <property type="protein sequence ID" value="KAJ8938404.1"/>
    <property type="molecule type" value="Genomic_DNA"/>
</dbReference>
<evidence type="ECO:0000313" key="1">
    <source>
        <dbReference type="EMBL" id="KAJ8938404.1"/>
    </source>
</evidence>